<evidence type="ECO:0000313" key="1">
    <source>
        <dbReference type="Proteomes" id="UP000036681"/>
    </source>
</evidence>
<dbReference type="Proteomes" id="UP000036681">
    <property type="component" value="Unplaced"/>
</dbReference>
<dbReference type="WBParaSite" id="ALUE_0001016501-mRNA-1">
    <property type="protein sequence ID" value="ALUE_0001016501-mRNA-1"/>
    <property type="gene ID" value="ALUE_0001016501"/>
</dbReference>
<keyword evidence="1" id="KW-1185">Reference proteome</keyword>
<evidence type="ECO:0000313" key="2">
    <source>
        <dbReference type="WBParaSite" id="ALUE_0001016501-mRNA-1"/>
    </source>
</evidence>
<dbReference type="AlphaFoldDB" id="A0A0M3I1K1"/>
<reference evidence="2" key="1">
    <citation type="submission" date="2017-02" db="UniProtKB">
        <authorList>
            <consortium name="WormBaseParasite"/>
        </authorList>
    </citation>
    <scope>IDENTIFICATION</scope>
</reference>
<protein>
    <submittedName>
        <fullName evidence="2">Chorion class CB protein M5H4-like</fullName>
    </submittedName>
</protein>
<proteinExistence type="predicted"/>
<accession>A0A0M3I1K1</accession>
<sequence length="106" mass="10752">MLALFIGAVSAQLSCGMFGFGCSPCAQSGILPNIALNRRVAAALSEFGCYPGIPYWLGGASTSGNVPIVGSGLSNYYNVPVIGSGIINYDNVPVIGGTYYGVPVVG</sequence>
<organism evidence="1 2">
    <name type="scientific">Ascaris lumbricoides</name>
    <name type="common">Giant roundworm</name>
    <dbReference type="NCBI Taxonomy" id="6252"/>
    <lineage>
        <taxon>Eukaryota</taxon>
        <taxon>Metazoa</taxon>
        <taxon>Ecdysozoa</taxon>
        <taxon>Nematoda</taxon>
        <taxon>Chromadorea</taxon>
        <taxon>Rhabditida</taxon>
        <taxon>Spirurina</taxon>
        <taxon>Ascaridomorpha</taxon>
        <taxon>Ascaridoidea</taxon>
        <taxon>Ascarididae</taxon>
        <taxon>Ascaris</taxon>
    </lineage>
</organism>
<name>A0A0M3I1K1_ASCLU</name>